<dbReference type="AlphaFoldDB" id="Q0RVE2"/>
<dbReference type="EMBL" id="CP000434">
    <property type="protein sequence ID" value="ABH00744.1"/>
    <property type="molecule type" value="Genomic_DNA"/>
</dbReference>
<sequence length="113" mass="12253">MCVGAMVAYANVEVRRPAAGGCVPPAGRTCGSYAGSRRPGAHHCHLDAYRRDDVRMPTYFLRITMSTESLTFLPDPSCDVERGYRAESPRWARPGGEPSARTVVVKQSSHSAA</sequence>
<evidence type="ECO:0000313" key="3">
    <source>
        <dbReference type="Proteomes" id="UP000008710"/>
    </source>
</evidence>
<keyword evidence="2" id="KW-0614">Plasmid</keyword>
<geneLocation type="plasmid" evidence="2 3">
    <name>pRHL3</name>
</geneLocation>
<reference evidence="3" key="1">
    <citation type="journal article" date="2006" name="Proc. Natl. Acad. Sci. U.S.A.">
        <title>The complete genome of Rhodococcus sp. RHA1 provides insights into a catabolic powerhouse.</title>
        <authorList>
            <person name="McLeod M.P."/>
            <person name="Warren R.L."/>
            <person name="Hsiao W.W.L."/>
            <person name="Araki N."/>
            <person name="Myhre M."/>
            <person name="Fernandes C."/>
            <person name="Miyazawa D."/>
            <person name="Wong W."/>
            <person name="Lillquist A.L."/>
            <person name="Wang D."/>
            <person name="Dosanjh M."/>
            <person name="Hara H."/>
            <person name="Petrescu A."/>
            <person name="Morin R.D."/>
            <person name="Yang G."/>
            <person name="Stott J.M."/>
            <person name="Schein J.E."/>
            <person name="Shin H."/>
            <person name="Smailus D."/>
            <person name="Siddiqui A.S."/>
            <person name="Marra M.A."/>
            <person name="Jones S.J.M."/>
            <person name="Holt R."/>
            <person name="Brinkman F.S.L."/>
            <person name="Miyauchi K."/>
            <person name="Fukuda M."/>
            <person name="Davies J.E."/>
            <person name="Mohn W.W."/>
            <person name="Eltis L.D."/>
        </authorList>
    </citation>
    <scope>NUCLEOTIDE SEQUENCE [LARGE SCALE GENOMIC DNA]</scope>
    <source>
        <strain evidence="3">RHA1</strain>
    </source>
</reference>
<name>Q0RVE2_RHOJR</name>
<evidence type="ECO:0000313" key="2">
    <source>
        <dbReference type="EMBL" id="ABH00744.1"/>
    </source>
</evidence>
<protein>
    <submittedName>
        <fullName evidence="2">Uncharacterized protein</fullName>
    </submittedName>
</protein>
<dbReference type="Proteomes" id="UP000008710">
    <property type="component" value="Plasmid pRHL3"/>
</dbReference>
<proteinExistence type="predicted"/>
<evidence type="ECO:0000256" key="1">
    <source>
        <dbReference type="SAM" id="MobiDB-lite"/>
    </source>
</evidence>
<dbReference type="KEGG" id="rha:RHA1_ro11097"/>
<accession>Q0RVE2</accession>
<feature type="region of interest" description="Disordered" evidence="1">
    <location>
        <begin position="87"/>
        <end position="113"/>
    </location>
</feature>
<organism evidence="2 3">
    <name type="scientific">Rhodococcus jostii (strain RHA1)</name>
    <dbReference type="NCBI Taxonomy" id="101510"/>
    <lineage>
        <taxon>Bacteria</taxon>
        <taxon>Bacillati</taxon>
        <taxon>Actinomycetota</taxon>
        <taxon>Actinomycetes</taxon>
        <taxon>Mycobacteriales</taxon>
        <taxon>Nocardiaceae</taxon>
        <taxon>Rhodococcus</taxon>
    </lineage>
</organism>
<dbReference type="HOGENOM" id="CLU_2131581_0_0_11"/>
<gene>
    <name evidence="2" type="ordered locus">RHA1_ro11097</name>
</gene>